<dbReference type="PANTHER" id="PTHR34138:SF1">
    <property type="entry name" value="CELL SHAPE-DETERMINING PROTEIN MREC"/>
    <property type="match status" value="1"/>
</dbReference>
<keyword evidence="9" id="KW-1185">Reference proteome</keyword>
<dbReference type="Gene3D" id="2.40.10.350">
    <property type="entry name" value="Rod shape-determining protein MreC, domain 2"/>
    <property type="match status" value="1"/>
</dbReference>
<dbReference type="InterPro" id="IPR042177">
    <property type="entry name" value="Cell/Rod_1"/>
</dbReference>
<evidence type="ECO:0000256" key="2">
    <source>
        <dbReference type="ARBA" id="ARBA00013855"/>
    </source>
</evidence>
<dbReference type="GO" id="GO:0005886">
    <property type="term" value="C:plasma membrane"/>
    <property type="evidence" value="ECO:0007669"/>
    <property type="project" value="TreeGrafter"/>
</dbReference>
<dbReference type="PATRIC" id="fig|1196324.3.peg.261"/>
<evidence type="ECO:0000259" key="7">
    <source>
        <dbReference type="Pfam" id="PF04085"/>
    </source>
</evidence>
<evidence type="ECO:0000256" key="5">
    <source>
        <dbReference type="SAM" id="Coils"/>
    </source>
</evidence>
<comment type="caution">
    <text evidence="8">The sequence shown here is derived from an EMBL/GenBank/DDBJ whole genome shotgun (WGS) entry which is preliminary data.</text>
</comment>
<accession>I8AML9</accession>
<sequence length="260" mass="29444">MRLLSWKFLVLLLCSGVLALLLIYYFTNDNFIGKRYVMNIVHNVQQMQATQKENKILKAKLQEQESLEVEATELKRENKNLQTILNKTKNVEQYNPLQANVTYRSSDGKSWYETIVIDKGSSDKVQPNMAVMTKDGLIGKVSIVKPHFSEVKLLSSKDKRYRISVTIKGKKKKINGILNGFDPSNKYLMVRDLLKKDLKNGEEVVTSGLGEILPPDLAIGTVVKIKPDPYGLTSIAYIKPKADFYDMNQVMVLRSGAKAQ</sequence>
<evidence type="ECO:0000313" key="8">
    <source>
        <dbReference type="EMBL" id="EIT87237.1"/>
    </source>
</evidence>
<evidence type="ECO:0000256" key="6">
    <source>
        <dbReference type="SAM" id="Phobius"/>
    </source>
</evidence>
<organism evidence="8 9">
    <name type="scientific">Fictibacillus macauensis ZFHKF-1</name>
    <dbReference type="NCBI Taxonomy" id="1196324"/>
    <lineage>
        <taxon>Bacteria</taxon>
        <taxon>Bacillati</taxon>
        <taxon>Bacillota</taxon>
        <taxon>Bacilli</taxon>
        <taxon>Bacillales</taxon>
        <taxon>Fictibacillaceae</taxon>
        <taxon>Fictibacillus</taxon>
    </lineage>
</organism>
<keyword evidence="6" id="KW-0472">Membrane</keyword>
<dbReference type="eggNOG" id="COG1792">
    <property type="taxonomic scope" value="Bacteria"/>
</dbReference>
<feature type="transmembrane region" description="Helical" evidence="6">
    <location>
        <begin position="6"/>
        <end position="26"/>
    </location>
</feature>
<dbReference type="STRING" id="1196324.A374_01309"/>
<proteinExistence type="inferred from homology"/>
<evidence type="ECO:0000256" key="1">
    <source>
        <dbReference type="ARBA" id="ARBA00009369"/>
    </source>
</evidence>
<dbReference type="Pfam" id="PF04085">
    <property type="entry name" value="MreC"/>
    <property type="match status" value="1"/>
</dbReference>
<dbReference type="RefSeq" id="WP_007200366.1">
    <property type="nucleotide sequence ID" value="NZ_AKKV01000009.1"/>
</dbReference>
<dbReference type="InterPro" id="IPR007221">
    <property type="entry name" value="MreC"/>
</dbReference>
<comment type="similarity">
    <text evidence="1">Belongs to the MreC family.</text>
</comment>
<dbReference type="AlphaFoldDB" id="I8AML9"/>
<evidence type="ECO:0000256" key="4">
    <source>
        <dbReference type="ARBA" id="ARBA00032089"/>
    </source>
</evidence>
<evidence type="ECO:0000256" key="3">
    <source>
        <dbReference type="ARBA" id="ARBA00022960"/>
    </source>
</evidence>
<dbReference type="InterPro" id="IPR042175">
    <property type="entry name" value="Cell/Rod_MreC_2"/>
</dbReference>
<evidence type="ECO:0000313" key="9">
    <source>
        <dbReference type="Proteomes" id="UP000004080"/>
    </source>
</evidence>
<reference evidence="8 9" key="1">
    <citation type="journal article" date="2012" name="J. Bacteriol.">
        <title>Genome of Bacillus macauensis ZFHKF-1, a Long-Chain-Forming Bacterium.</title>
        <authorList>
            <person name="Cai L."/>
            <person name="Zhang T."/>
        </authorList>
    </citation>
    <scope>NUCLEOTIDE SEQUENCE [LARGE SCALE GENOMIC DNA]</scope>
    <source>
        <strain evidence="8 9">ZFHKF-1</strain>
    </source>
</reference>
<keyword evidence="6" id="KW-1133">Transmembrane helix</keyword>
<keyword evidence="6" id="KW-0812">Transmembrane</keyword>
<dbReference type="GO" id="GO:0008360">
    <property type="term" value="P:regulation of cell shape"/>
    <property type="evidence" value="ECO:0007669"/>
    <property type="project" value="UniProtKB-KW"/>
</dbReference>
<dbReference type="Gene3D" id="2.40.10.340">
    <property type="entry name" value="Rod shape-determining protein MreC, domain 1"/>
    <property type="match status" value="1"/>
</dbReference>
<keyword evidence="8" id="KW-0413">Isomerase</keyword>
<dbReference type="GO" id="GO:0016853">
    <property type="term" value="F:isomerase activity"/>
    <property type="evidence" value="ECO:0007669"/>
    <property type="project" value="UniProtKB-KW"/>
</dbReference>
<gene>
    <name evidence="8" type="ORF">A374_01309</name>
</gene>
<feature type="domain" description="Rod shape-determining protein MreC beta-barrel core" evidence="7">
    <location>
        <begin position="106"/>
        <end position="253"/>
    </location>
</feature>
<name>I8AML9_9BACL</name>
<dbReference type="NCBIfam" id="TIGR00219">
    <property type="entry name" value="mreC"/>
    <property type="match status" value="1"/>
</dbReference>
<keyword evidence="3" id="KW-0133">Cell shape</keyword>
<dbReference type="PANTHER" id="PTHR34138">
    <property type="entry name" value="CELL SHAPE-DETERMINING PROTEIN MREC"/>
    <property type="match status" value="1"/>
</dbReference>
<dbReference type="EMBL" id="AKKV01000009">
    <property type="protein sequence ID" value="EIT87237.1"/>
    <property type="molecule type" value="Genomic_DNA"/>
</dbReference>
<feature type="coiled-coil region" evidence="5">
    <location>
        <begin position="47"/>
        <end position="91"/>
    </location>
</feature>
<dbReference type="Proteomes" id="UP000004080">
    <property type="component" value="Unassembled WGS sequence"/>
</dbReference>
<dbReference type="InterPro" id="IPR055342">
    <property type="entry name" value="MreC_beta-barrel_core"/>
</dbReference>
<protein>
    <recommendedName>
        <fullName evidence="2">Cell shape-determining protein MreC</fullName>
    </recommendedName>
    <alternativeName>
        <fullName evidence="4">Cell shape protein MreC</fullName>
    </alternativeName>
</protein>
<keyword evidence="5" id="KW-0175">Coiled coil</keyword>
<dbReference type="PIRSF" id="PIRSF038471">
    <property type="entry name" value="MreC"/>
    <property type="match status" value="1"/>
</dbReference>
<dbReference type="OrthoDB" id="9792313at2"/>